<dbReference type="AlphaFoldDB" id="I7M2R0"/>
<feature type="transmembrane region" description="Helical" evidence="2">
    <location>
        <begin position="449"/>
        <end position="473"/>
    </location>
</feature>
<dbReference type="InterPro" id="IPR002528">
    <property type="entry name" value="MATE_fam"/>
</dbReference>
<dbReference type="HOGENOM" id="CLU_593780_0_0_1"/>
<dbReference type="OMA" id="CGAMEPV"/>
<dbReference type="GO" id="GO:0016020">
    <property type="term" value="C:membrane"/>
    <property type="evidence" value="ECO:0007669"/>
    <property type="project" value="InterPro"/>
</dbReference>
<dbReference type="EMBL" id="GG662605">
    <property type="protein sequence ID" value="EAS01130.1"/>
    <property type="molecule type" value="Genomic_DNA"/>
</dbReference>
<keyword evidence="2" id="KW-1133">Transmembrane helix</keyword>
<dbReference type="InParanoid" id="I7M2R0"/>
<dbReference type="GO" id="GO:0015297">
    <property type="term" value="F:antiporter activity"/>
    <property type="evidence" value="ECO:0007669"/>
    <property type="project" value="InterPro"/>
</dbReference>
<keyword evidence="2" id="KW-0472">Membrane</keyword>
<dbReference type="STRING" id="312017.I7M2R0"/>
<accession>I7M2R0</accession>
<dbReference type="Proteomes" id="UP000009168">
    <property type="component" value="Unassembled WGS sequence"/>
</dbReference>
<feature type="transmembrane region" description="Helical" evidence="2">
    <location>
        <begin position="349"/>
        <end position="368"/>
    </location>
</feature>
<feature type="transmembrane region" description="Helical" evidence="2">
    <location>
        <begin position="132"/>
        <end position="154"/>
    </location>
</feature>
<keyword evidence="4" id="KW-1185">Reference proteome</keyword>
<keyword evidence="2" id="KW-0812">Transmembrane</keyword>
<dbReference type="eggNOG" id="KOG1347">
    <property type="taxonomic scope" value="Eukaryota"/>
</dbReference>
<dbReference type="RefSeq" id="XP_001021375.1">
    <property type="nucleotide sequence ID" value="XM_001021375.1"/>
</dbReference>
<evidence type="ECO:0000256" key="1">
    <source>
        <dbReference type="ARBA" id="ARBA00010199"/>
    </source>
</evidence>
<name>I7M2R0_TETTS</name>
<feature type="transmembrane region" description="Helical" evidence="2">
    <location>
        <begin position="422"/>
        <end position="443"/>
    </location>
</feature>
<feature type="transmembrane region" description="Helical" evidence="2">
    <location>
        <begin position="195"/>
        <end position="213"/>
    </location>
</feature>
<evidence type="ECO:0000256" key="2">
    <source>
        <dbReference type="SAM" id="Phobius"/>
    </source>
</evidence>
<dbReference type="KEGG" id="tet:TTHERM_00316940"/>
<proteinExistence type="inferred from homology"/>
<evidence type="ECO:0000313" key="4">
    <source>
        <dbReference type="Proteomes" id="UP000009168"/>
    </source>
</evidence>
<organism evidence="3 4">
    <name type="scientific">Tetrahymena thermophila (strain SB210)</name>
    <dbReference type="NCBI Taxonomy" id="312017"/>
    <lineage>
        <taxon>Eukaryota</taxon>
        <taxon>Sar</taxon>
        <taxon>Alveolata</taxon>
        <taxon>Ciliophora</taxon>
        <taxon>Intramacronucleata</taxon>
        <taxon>Oligohymenophorea</taxon>
        <taxon>Hymenostomatida</taxon>
        <taxon>Tetrahymenina</taxon>
        <taxon>Tetrahymenidae</taxon>
        <taxon>Tetrahymena</taxon>
    </lineage>
</organism>
<reference evidence="4" key="1">
    <citation type="journal article" date="2006" name="PLoS Biol.">
        <title>Macronuclear genome sequence of the ciliate Tetrahymena thermophila, a model eukaryote.</title>
        <authorList>
            <person name="Eisen J.A."/>
            <person name="Coyne R.S."/>
            <person name="Wu M."/>
            <person name="Wu D."/>
            <person name="Thiagarajan M."/>
            <person name="Wortman J.R."/>
            <person name="Badger J.H."/>
            <person name="Ren Q."/>
            <person name="Amedeo P."/>
            <person name="Jones K.M."/>
            <person name="Tallon L.J."/>
            <person name="Delcher A.L."/>
            <person name="Salzberg S.L."/>
            <person name="Silva J.C."/>
            <person name="Haas B.J."/>
            <person name="Majoros W.H."/>
            <person name="Farzad M."/>
            <person name="Carlton J.M."/>
            <person name="Smith R.K. Jr."/>
            <person name="Garg J."/>
            <person name="Pearlman R.E."/>
            <person name="Karrer K.M."/>
            <person name="Sun L."/>
            <person name="Manning G."/>
            <person name="Elde N.C."/>
            <person name="Turkewitz A.P."/>
            <person name="Asai D.J."/>
            <person name="Wilkes D.E."/>
            <person name="Wang Y."/>
            <person name="Cai H."/>
            <person name="Collins K."/>
            <person name="Stewart B.A."/>
            <person name="Lee S.R."/>
            <person name="Wilamowska K."/>
            <person name="Weinberg Z."/>
            <person name="Ruzzo W.L."/>
            <person name="Wloga D."/>
            <person name="Gaertig J."/>
            <person name="Frankel J."/>
            <person name="Tsao C.-C."/>
            <person name="Gorovsky M.A."/>
            <person name="Keeling P.J."/>
            <person name="Waller R.F."/>
            <person name="Patron N.J."/>
            <person name="Cherry J.M."/>
            <person name="Stover N.A."/>
            <person name="Krieger C.J."/>
            <person name="del Toro C."/>
            <person name="Ryder H.F."/>
            <person name="Williamson S.C."/>
            <person name="Barbeau R.A."/>
            <person name="Hamilton E.P."/>
            <person name="Orias E."/>
        </authorList>
    </citation>
    <scope>NUCLEOTIDE SEQUENCE [LARGE SCALE GENOMIC DNA]</scope>
    <source>
        <strain evidence="4">SB210</strain>
    </source>
</reference>
<dbReference type="GeneID" id="7829765"/>
<gene>
    <name evidence="3" type="ORF">TTHERM_00316940</name>
</gene>
<dbReference type="GO" id="GO:0042910">
    <property type="term" value="F:xenobiotic transmembrane transporter activity"/>
    <property type="evidence" value="ECO:0007669"/>
    <property type="project" value="InterPro"/>
</dbReference>
<dbReference type="PANTHER" id="PTHR11206">
    <property type="entry name" value="MULTIDRUG RESISTANCE PROTEIN"/>
    <property type="match status" value="1"/>
</dbReference>
<protein>
    <submittedName>
        <fullName evidence="3">MATE domain protein</fullName>
    </submittedName>
</protein>
<evidence type="ECO:0000313" key="3">
    <source>
        <dbReference type="EMBL" id="EAS01130.1"/>
    </source>
</evidence>
<dbReference type="Pfam" id="PF01554">
    <property type="entry name" value="MatE"/>
    <property type="match status" value="1"/>
</dbReference>
<comment type="similarity">
    <text evidence="1">Belongs to the multi antimicrobial extrusion (MATE) (TC 2.A.66.1) family.</text>
</comment>
<sequence>MELQATDNQPLVVQKKEKKKQKPVETAELKSHESYFSPKYFTEVFIEVTYKSIPRLLNYEFNLLTMSLINIYLLGQKGNLHDIKIFGLGDIWARIFAYSLIKYKNMTLQQECTIALSAKNYFFVGISYQRSLFIVGLICIFSAPFLCFWWKALILFGIEKAIATKAGDYMWVCLPSVFCYGYYDTTNNYLQSQNILWPQFGIQFIQAIVHYFIAHTMIINQNMGVLGAAWAKNFSDTISAGLIYAFITLKNPTRKTWIEWNSRAFDGIQDYLKQSLRNGIGQYVEEVAFLLLTMMSMYLSDPANTATHIALQNSGLLHFSFYLGFHFVVNNYINSSLSRGFVDRAKRKAFMCVITLFFWIGFVMFILLNNKTQWSEWFSSNSVVQQNLQNSIKIYAKIVVLDGIQLTFCAILKALDRFNHITIIYSVSYYLIGISTSIYQGFYLGKGEYGIWTGWLTSASVSSVVFFFVFALTNWQNQSVLIKANYNKVIIKDIISYQKRN</sequence>
<dbReference type="OrthoDB" id="293554at2759"/>